<gene>
    <name evidence="1" type="ORF">MCHLDSM_01149</name>
</gene>
<dbReference type="Proteomes" id="UP000036513">
    <property type="component" value="Unassembled WGS sequence"/>
</dbReference>
<organism evidence="1 2">
    <name type="scientific">Mycolicibacterium chlorophenolicum</name>
    <dbReference type="NCBI Taxonomy" id="37916"/>
    <lineage>
        <taxon>Bacteria</taxon>
        <taxon>Bacillati</taxon>
        <taxon>Actinomycetota</taxon>
        <taxon>Actinomycetes</taxon>
        <taxon>Mycobacteriales</taxon>
        <taxon>Mycobacteriaceae</taxon>
        <taxon>Mycolicibacterium</taxon>
    </lineage>
</organism>
<accession>A0A0J6ZCV5</accession>
<dbReference type="PATRIC" id="fig|37916.4.peg.1028"/>
<keyword evidence="2" id="KW-1185">Reference proteome</keyword>
<dbReference type="RefSeq" id="WP_048469120.1">
    <property type="nucleotide sequence ID" value="NZ_JYNL01000009.1"/>
</dbReference>
<name>A0A0J6ZCV5_9MYCO</name>
<protein>
    <submittedName>
        <fullName evidence="1">Uncharacterized protein</fullName>
    </submittedName>
</protein>
<sequence length="69" mass="7419">MQLEVERGVAIQMLVAVAQAPKGHEQARLSQLSYGELAAEMAEPATAQQLAKLTKELLSSWVDETGQPA</sequence>
<proteinExistence type="predicted"/>
<comment type="caution">
    <text evidence="1">The sequence shown here is derived from an EMBL/GenBank/DDBJ whole genome shotgun (WGS) entry which is preliminary data.</text>
</comment>
<evidence type="ECO:0000313" key="2">
    <source>
        <dbReference type="Proteomes" id="UP000036513"/>
    </source>
</evidence>
<dbReference type="EMBL" id="JYNL01000009">
    <property type="protein sequence ID" value="KMO82526.1"/>
    <property type="molecule type" value="Genomic_DNA"/>
</dbReference>
<evidence type="ECO:0000313" key="1">
    <source>
        <dbReference type="EMBL" id="KMO82526.1"/>
    </source>
</evidence>
<reference evidence="1 2" key="1">
    <citation type="journal article" date="2015" name="Genome Biol. Evol.">
        <title>Characterization of Three Mycobacterium spp. with Potential Use in Bioremediation by Genome Sequencing and Comparative Genomics.</title>
        <authorList>
            <person name="Das S."/>
            <person name="Pettersson B.M."/>
            <person name="Behra P.R."/>
            <person name="Ramesh M."/>
            <person name="Dasgupta S."/>
            <person name="Bhattacharya A."/>
            <person name="Kirsebom L.A."/>
        </authorList>
    </citation>
    <scope>NUCLEOTIDE SEQUENCE [LARGE SCALE GENOMIC DNA]</scope>
    <source>
        <strain evidence="1 2">DSM 43826</strain>
    </source>
</reference>
<dbReference type="AlphaFoldDB" id="A0A0J6ZCV5"/>